<evidence type="ECO:0000313" key="3">
    <source>
        <dbReference type="Proteomes" id="UP000030746"/>
    </source>
</evidence>
<protein>
    <recommendedName>
        <fullName evidence="1">PLC-beta PH domain-containing protein</fullName>
    </recommendedName>
</protein>
<accession>V3Z4D6</accession>
<evidence type="ECO:0000313" key="2">
    <source>
        <dbReference type="EMBL" id="ESO85533.1"/>
    </source>
</evidence>
<reference evidence="2 3" key="1">
    <citation type="journal article" date="2013" name="Nature">
        <title>Insights into bilaterian evolution from three spiralian genomes.</title>
        <authorList>
            <person name="Simakov O."/>
            <person name="Marletaz F."/>
            <person name="Cho S.J."/>
            <person name="Edsinger-Gonzales E."/>
            <person name="Havlak P."/>
            <person name="Hellsten U."/>
            <person name="Kuo D.H."/>
            <person name="Larsson T."/>
            <person name="Lv J."/>
            <person name="Arendt D."/>
            <person name="Savage R."/>
            <person name="Osoegawa K."/>
            <person name="de Jong P."/>
            <person name="Grimwood J."/>
            <person name="Chapman J.A."/>
            <person name="Shapiro H."/>
            <person name="Aerts A."/>
            <person name="Otillar R.P."/>
            <person name="Terry A.Y."/>
            <person name="Boore J.L."/>
            <person name="Grigoriev I.V."/>
            <person name="Lindberg D.R."/>
            <person name="Seaver E.C."/>
            <person name="Weisblat D.A."/>
            <person name="Putnam N.H."/>
            <person name="Rokhsar D.S."/>
        </authorList>
    </citation>
    <scope>NUCLEOTIDE SEQUENCE [LARGE SCALE GENOMIC DNA]</scope>
</reference>
<feature type="domain" description="PLC-beta PH" evidence="1">
    <location>
        <begin position="12"/>
        <end position="54"/>
    </location>
</feature>
<dbReference type="HOGENOM" id="CLU_175788_0_0_1"/>
<dbReference type="Pfam" id="PF17787">
    <property type="entry name" value="PH_14"/>
    <property type="match status" value="1"/>
</dbReference>
<keyword evidence="3" id="KW-1185">Reference proteome</keyword>
<dbReference type="Gene3D" id="2.30.29.240">
    <property type="match status" value="1"/>
</dbReference>
<dbReference type="EMBL" id="KB203274">
    <property type="protein sequence ID" value="ESO85533.1"/>
    <property type="molecule type" value="Genomic_DNA"/>
</dbReference>
<organism evidence="2 3">
    <name type="scientific">Lottia gigantea</name>
    <name type="common">Giant owl limpet</name>
    <dbReference type="NCBI Taxonomy" id="225164"/>
    <lineage>
        <taxon>Eukaryota</taxon>
        <taxon>Metazoa</taxon>
        <taxon>Spiralia</taxon>
        <taxon>Lophotrochozoa</taxon>
        <taxon>Mollusca</taxon>
        <taxon>Gastropoda</taxon>
        <taxon>Patellogastropoda</taxon>
        <taxon>Lottioidea</taxon>
        <taxon>Lottiidae</taxon>
        <taxon>Lottia</taxon>
    </lineage>
</organism>
<dbReference type="InterPro" id="IPR037862">
    <property type="entry name" value="PLC-beta_PH"/>
</dbReference>
<dbReference type="STRING" id="225164.V3Z4D6"/>
<dbReference type="Proteomes" id="UP000030746">
    <property type="component" value="Unassembled WGS sequence"/>
</dbReference>
<dbReference type="OrthoDB" id="269822at2759"/>
<sequence>MAKPFEFNWRKKVPDALMKGGIFDCWDEETSTLEVNCLVKVDEYGFFIYWKSDGR</sequence>
<dbReference type="CTD" id="20251501"/>
<feature type="non-terminal residue" evidence="2">
    <location>
        <position position="55"/>
    </location>
</feature>
<name>V3Z4D6_LOTGI</name>
<gene>
    <name evidence="2" type="ORF">LOTGIDRAFT_59292</name>
</gene>
<dbReference type="RefSeq" id="XP_009063595.1">
    <property type="nucleotide sequence ID" value="XM_009065347.1"/>
</dbReference>
<proteinExistence type="predicted"/>
<dbReference type="SUPFAM" id="SSF50729">
    <property type="entry name" value="PH domain-like"/>
    <property type="match status" value="1"/>
</dbReference>
<dbReference type="AlphaFoldDB" id="V3Z4D6"/>
<dbReference type="GeneID" id="20251501"/>
<dbReference type="KEGG" id="lgi:LOTGIDRAFT_59292"/>
<evidence type="ECO:0000259" key="1">
    <source>
        <dbReference type="Pfam" id="PF17787"/>
    </source>
</evidence>